<proteinExistence type="predicted"/>
<reference evidence="2 3" key="1">
    <citation type="journal article" date="2018" name="Environ. Microbiol.">
        <title>Novel energy conservation strategies and behaviour of Pelotomaculum schinkii driving syntrophic propionate catabolism.</title>
        <authorList>
            <person name="Hidalgo-Ahumada C.A.P."/>
            <person name="Nobu M.K."/>
            <person name="Narihiro T."/>
            <person name="Tamaki H."/>
            <person name="Liu W.T."/>
            <person name="Kamagata Y."/>
            <person name="Stams A.J.M."/>
            <person name="Imachi H."/>
            <person name="Sousa D.Z."/>
        </authorList>
    </citation>
    <scope>NUCLEOTIDE SEQUENCE [LARGE SCALE GENOMIC DNA]</scope>
    <source>
        <strain evidence="2 3">HH</strain>
    </source>
</reference>
<feature type="transmembrane region" description="Helical" evidence="1">
    <location>
        <begin position="7"/>
        <end position="30"/>
    </location>
</feature>
<evidence type="ECO:0000256" key="1">
    <source>
        <dbReference type="SAM" id="Phobius"/>
    </source>
</evidence>
<evidence type="ECO:0000313" key="2">
    <source>
        <dbReference type="EMBL" id="TEB07776.1"/>
    </source>
</evidence>
<organism evidence="2 3">
    <name type="scientific">Pelotomaculum schinkii</name>
    <dbReference type="NCBI Taxonomy" id="78350"/>
    <lineage>
        <taxon>Bacteria</taxon>
        <taxon>Bacillati</taxon>
        <taxon>Bacillota</taxon>
        <taxon>Clostridia</taxon>
        <taxon>Eubacteriales</taxon>
        <taxon>Desulfotomaculaceae</taxon>
        <taxon>Pelotomaculum</taxon>
    </lineage>
</organism>
<keyword evidence="3" id="KW-1185">Reference proteome</keyword>
<comment type="caution">
    <text evidence="2">The sequence shown here is derived from an EMBL/GenBank/DDBJ whole genome shotgun (WGS) entry which is preliminary data.</text>
</comment>
<dbReference type="EMBL" id="QFGA01000001">
    <property type="protein sequence ID" value="TEB07776.1"/>
    <property type="molecule type" value="Genomic_DNA"/>
</dbReference>
<keyword evidence="1" id="KW-0472">Membrane</keyword>
<feature type="transmembrane region" description="Helical" evidence="1">
    <location>
        <begin position="50"/>
        <end position="72"/>
    </location>
</feature>
<name>A0A4Y7RG49_9FIRM</name>
<dbReference type="RefSeq" id="WP_134218054.1">
    <property type="nucleotide sequence ID" value="NZ_QFGA01000001.1"/>
</dbReference>
<dbReference type="AlphaFoldDB" id="A0A4Y7RG49"/>
<evidence type="ECO:0000313" key="3">
    <source>
        <dbReference type="Proteomes" id="UP000298324"/>
    </source>
</evidence>
<accession>A0A4Y7RG49</accession>
<sequence>MSKRGVGFGFIALGVITFCVRYLSAAIFVSEKEIETLSGMQSLVQDSLRFVDTPLTEISLSLGVIGLFYLLWSEIEQRVQKKAW</sequence>
<protein>
    <submittedName>
        <fullName evidence="2">Uncharacterized protein</fullName>
    </submittedName>
</protein>
<keyword evidence="1" id="KW-1133">Transmembrane helix</keyword>
<keyword evidence="1" id="KW-0812">Transmembrane</keyword>
<gene>
    <name evidence="2" type="ORF">Psch_01331</name>
</gene>
<dbReference type="Proteomes" id="UP000298324">
    <property type="component" value="Unassembled WGS sequence"/>
</dbReference>